<gene>
    <name evidence="1" type="ORF">JZO69_03770</name>
</gene>
<name>A0ABS3GW24_9ENTE</name>
<dbReference type="SUPFAM" id="SSF53474">
    <property type="entry name" value="alpha/beta-Hydrolases"/>
    <property type="match status" value="1"/>
</dbReference>
<evidence type="ECO:0000313" key="2">
    <source>
        <dbReference type="Proteomes" id="UP000664632"/>
    </source>
</evidence>
<dbReference type="EMBL" id="JAFLWD010000008">
    <property type="protein sequence ID" value="MBO0439466.1"/>
    <property type="molecule type" value="Genomic_DNA"/>
</dbReference>
<dbReference type="Proteomes" id="UP000664632">
    <property type="component" value="Unassembled WGS sequence"/>
</dbReference>
<dbReference type="InterPro" id="IPR000801">
    <property type="entry name" value="Esterase-like"/>
</dbReference>
<keyword evidence="2" id="KW-1185">Reference proteome</keyword>
<dbReference type="InterPro" id="IPR050583">
    <property type="entry name" value="Mycobacterial_A85_antigen"/>
</dbReference>
<dbReference type="PANTHER" id="PTHR48098:SF1">
    <property type="entry name" value="DIACYLGLYCEROL ACYLTRANSFERASE_MYCOLYLTRANSFERASE AG85A"/>
    <property type="match status" value="1"/>
</dbReference>
<dbReference type="InterPro" id="IPR029058">
    <property type="entry name" value="AB_hydrolase_fold"/>
</dbReference>
<sequence length="248" mass="28452">MALARMSFRSQILEKATHVNVYLPEEMTRDSPVLYLLHGYSDDCNAWLDATSLARFAEEYPFVIIMPQVEVSYYTNMVFGADYWDYLTLELPQKIHEWFGLSASSDKTFVAGLSMGGYGAFKWAMTYPDKIRAAASISGALDVVSLWERDSGRNETFKLIFGDVSRLAQSSNNLFQLFSANLGKISAPHFLQICGTEDFLYQDNQTFRSKAEGSLIHYVYEEREGAHTWDFWNQEIQRVLAYFEKLIV</sequence>
<dbReference type="Pfam" id="PF00756">
    <property type="entry name" value="Esterase"/>
    <property type="match status" value="1"/>
</dbReference>
<dbReference type="Gene3D" id="3.40.50.1820">
    <property type="entry name" value="alpha/beta hydrolase"/>
    <property type="match status" value="1"/>
</dbReference>
<dbReference type="PANTHER" id="PTHR48098">
    <property type="entry name" value="ENTEROCHELIN ESTERASE-RELATED"/>
    <property type="match status" value="1"/>
</dbReference>
<proteinExistence type="predicted"/>
<organism evidence="1 2">
    <name type="scientific">Candidatus Enterococcus ikei</name>
    <dbReference type="NCBI Taxonomy" id="2815326"/>
    <lineage>
        <taxon>Bacteria</taxon>
        <taxon>Bacillati</taxon>
        <taxon>Bacillota</taxon>
        <taxon>Bacilli</taxon>
        <taxon>Lactobacillales</taxon>
        <taxon>Enterococcaceae</taxon>
        <taxon>Enterococcus</taxon>
    </lineage>
</organism>
<comment type="caution">
    <text evidence="1">The sequence shown here is derived from an EMBL/GenBank/DDBJ whole genome shotgun (WGS) entry which is preliminary data.</text>
</comment>
<accession>A0ABS3GW24</accession>
<reference evidence="1 2" key="1">
    <citation type="submission" date="2021-03" db="EMBL/GenBank/DDBJ databases">
        <title>Enterococcal diversity collection.</title>
        <authorList>
            <person name="Gilmore M.S."/>
            <person name="Schwartzman J."/>
            <person name="Van Tyne D."/>
            <person name="Martin M."/>
            <person name="Earl A.M."/>
            <person name="Manson A.L."/>
            <person name="Straub T."/>
            <person name="Salamzade R."/>
            <person name="Saavedra J."/>
            <person name="Lebreton F."/>
            <person name="Prichula J."/>
            <person name="Schaufler K."/>
            <person name="Gaca A."/>
            <person name="Sgardioli B."/>
            <person name="Wagenaar J."/>
            <person name="Strong T."/>
        </authorList>
    </citation>
    <scope>NUCLEOTIDE SEQUENCE [LARGE SCALE GENOMIC DNA]</scope>
    <source>
        <strain evidence="1 2">DIV0869a</strain>
    </source>
</reference>
<protein>
    <submittedName>
        <fullName evidence="1">Esterase family protein</fullName>
    </submittedName>
</protein>
<dbReference type="RefSeq" id="WP_207111559.1">
    <property type="nucleotide sequence ID" value="NZ_JAFLWD010000008.1"/>
</dbReference>
<evidence type="ECO:0000313" key="1">
    <source>
        <dbReference type="EMBL" id="MBO0439466.1"/>
    </source>
</evidence>